<keyword evidence="3" id="KW-0206">Cytoskeleton</keyword>
<feature type="compositionally biased region" description="Basic residues" evidence="5">
    <location>
        <begin position="780"/>
        <end position="789"/>
    </location>
</feature>
<feature type="compositionally biased region" description="Basic residues" evidence="5">
    <location>
        <begin position="740"/>
        <end position="750"/>
    </location>
</feature>
<feature type="compositionally biased region" description="Basic and acidic residues" evidence="5">
    <location>
        <begin position="624"/>
        <end position="638"/>
    </location>
</feature>
<dbReference type="InterPro" id="IPR051756">
    <property type="entry name" value="Centrosomal_MT-associated"/>
</dbReference>
<gene>
    <name evidence="8" type="ORF">CONPUDRAFT_165443</name>
</gene>
<feature type="compositionally biased region" description="Basic and acidic residues" evidence="5">
    <location>
        <begin position="424"/>
        <end position="438"/>
    </location>
</feature>
<feature type="coiled-coil region" evidence="4">
    <location>
        <begin position="513"/>
        <end position="540"/>
    </location>
</feature>
<dbReference type="KEGG" id="cput:CONPUDRAFT_165443"/>
<dbReference type="GO" id="GO:0005815">
    <property type="term" value="C:microtubule organizing center"/>
    <property type="evidence" value="ECO:0007669"/>
    <property type="project" value="UniProtKB-SubCell"/>
</dbReference>
<dbReference type="GeneID" id="19205316"/>
<organism evidence="8 9">
    <name type="scientific">Coniophora puteana (strain RWD-64-598)</name>
    <name type="common">Brown rot fungus</name>
    <dbReference type="NCBI Taxonomy" id="741705"/>
    <lineage>
        <taxon>Eukaryota</taxon>
        <taxon>Fungi</taxon>
        <taxon>Dikarya</taxon>
        <taxon>Basidiomycota</taxon>
        <taxon>Agaricomycotina</taxon>
        <taxon>Agaricomycetes</taxon>
        <taxon>Agaricomycetidae</taxon>
        <taxon>Boletales</taxon>
        <taxon>Coniophorineae</taxon>
        <taxon>Coniophoraceae</taxon>
        <taxon>Coniophora</taxon>
    </lineage>
</organism>
<keyword evidence="9" id="KW-1185">Reference proteome</keyword>
<evidence type="ECO:0000256" key="5">
    <source>
        <dbReference type="SAM" id="MobiDB-lite"/>
    </source>
</evidence>
<feature type="compositionally biased region" description="Acidic residues" evidence="5">
    <location>
        <begin position="803"/>
        <end position="812"/>
    </location>
</feature>
<name>A0A5M3MPX2_CONPW</name>
<protein>
    <recommendedName>
        <fullName evidence="10">Cep57 centrosome microtubule-binding domain-containing protein</fullName>
    </recommendedName>
</protein>
<feature type="region of interest" description="Disordered" evidence="5">
    <location>
        <begin position="580"/>
        <end position="761"/>
    </location>
</feature>
<dbReference type="Pfam" id="PF14197">
    <property type="entry name" value="Cep57_CLD_2"/>
    <property type="match status" value="1"/>
</dbReference>
<dbReference type="AlphaFoldDB" id="A0A5M3MPX2"/>
<evidence type="ECO:0000256" key="1">
    <source>
        <dbReference type="ARBA" id="ARBA00004267"/>
    </source>
</evidence>
<dbReference type="RefSeq" id="XP_007768633.1">
    <property type="nucleotide sequence ID" value="XM_007770443.1"/>
</dbReference>
<proteinExistence type="predicted"/>
<feature type="compositionally biased region" description="Basic and acidic residues" evidence="5">
    <location>
        <begin position="790"/>
        <end position="802"/>
    </location>
</feature>
<sequence>MSAMPRRTSYSEFSILGDELEKNRIELEHNLQRTDLSLHLSSHDEPTYDSIEYPRHVSEPSQQFSGFPSYDHHSRDSHHGWSYHNDDDGVNPYAAETMSTFGHHASAVTIGAGLGGRGSRREISISGAEYDPERPVQDMIAGFRNQTGMVDAQEYTKSNIQIATGFDPRAGDVADDVAPFSLASRSAASIATRLRSPAQSEASDSDSDKSPGKSRPKLSQTLQRVGFSPKRPRGTQSQTNQPLASQSKQGPSSHNRRNKETATQPRTTDALPEHPIPRHRQPEVMVQPPTPSATNSAGSRFTNMAKGLAKDVRSEHERWRLEAERELAQAAKDRARSMKDISQRNICLPDVTGLTSAVISPAKHTLGRYAIKNSIRHRDLEAQLVQSLNNLQSKLSHLEGENVEARKRVRDLEDELEHCKRDVARERERERTRVDRRNASAGPSGLGKVSRQPIIPEAQEISRYEEALEEKQALESLTGSLRTHLSRVTEELASQRQLLTELRVLRDADAQALFQKSQEIEALRSEVERLAGEIEVLKGVVEDGLNERRSFIATKTPVEQTNKLNRGDRNKQPMVEDASLSLNDYSLPPRPVAPGNRRAPDVTASELHAASEPTTRPFIDAEEMERISVELSERRSERSSSSIGSPTQSPHAISRAGSRAGSRASVRPSSQLDAEHDSDVDGMSLENEPAHRQGSTSRSHTHRSSRDTQEPAATTSAVTQDQRRVSHKYSKGHDRAGIHGTKHTHHHHHREGPTAFPSIRGGQVERLFFSAPEHNMKTCRMCHRRRSSRKRQDTPAHPRNDDEGFDEETDEETGGRSFAPGLEPSTYEEVMSCDEIPPQTVLTRVLGELEDEFSHYKGVYIELADEYKGMSPMINVARRNIVARHLQDVIDMMEQKGNQIVSLSGLLEFKDKPESGRTSQHQRVRFSRIPSESR</sequence>
<dbReference type="InterPro" id="IPR024957">
    <property type="entry name" value="Cep57_MT-bd_dom"/>
</dbReference>
<evidence type="ECO:0000256" key="2">
    <source>
        <dbReference type="ARBA" id="ARBA00022490"/>
    </source>
</evidence>
<dbReference type="EMBL" id="JH711578">
    <property type="protein sequence ID" value="EIW81232.1"/>
    <property type="molecule type" value="Genomic_DNA"/>
</dbReference>
<evidence type="ECO:0008006" key="10">
    <source>
        <dbReference type="Google" id="ProtNLM"/>
    </source>
</evidence>
<evidence type="ECO:0000259" key="6">
    <source>
        <dbReference type="Pfam" id="PF06657"/>
    </source>
</evidence>
<dbReference type="OMA" id="MRTDHAT"/>
<feature type="region of interest" description="Disordered" evidence="5">
    <location>
        <begin position="424"/>
        <end position="452"/>
    </location>
</feature>
<dbReference type="Proteomes" id="UP000053558">
    <property type="component" value="Unassembled WGS sequence"/>
</dbReference>
<evidence type="ECO:0000256" key="4">
    <source>
        <dbReference type="SAM" id="Coils"/>
    </source>
</evidence>
<feature type="region of interest" description="Disordered" evidence="5">
    <location>
        <begin position="780"/>
        <end position="823"/>
    </location>
</feature>
<accession>A0A5M3MPX2</accession>
<evidence type="ECO:0000313" key="9">
    <source>
        <dbReference type="Proteomes" id="UP000053558"/>
    </source>
</evidence>
<dbReference type="OrthoDB" id="76453at2759"/>
<feature type="domain" description="PPC89 centrosome localisation" evidence="7">
    <location>
        <begin position="474"/>
        <end position="537"/>
    </location>
</feature>
<feature type="region of interest" description="Disordered" evidence="5">
    <location>
        <begin position="911"/>
        <end position="934"/>
    </location>
</feature>
<dbReference type="InterPro" id="IPR025925">
    <property type="entry name" value="PPC89_CLD"/>
</dbReference>
<dbReference type="Pfam" id="PF06657">
    <property type="entry name" value="Cep57_MT_bd"/>
    <property type="match status" value="1"/>
</dbReference>
<keyword evidence="4" id="KW-0175">Coiled coil</keyword>
<feature type="compositionally biased region" description="Low complexity" evidence="5">
    <location>
        <begin position="639"/>
        <end position="670"/>
    </location>
</feature>
<feature type="domain" description="Cep57 centrosome microtubule-binding" evidence="6">
    <location>
        <begin position="836"/>
        <end position="903"/>
    </location>
</feature>
<evidence type="ECO:0000313" key="8">
    <source>
        <dbReference type="EMBL" id="EIW81232.1"/>
    </source>
</evidence>
<dbReference type="GO" id="GO:0008017">
    <property type="term" value="F:microtubule binding"/>
    <property type="evidence" value="ECO:0007669"/>
    <property type="project" value="InterPro"/>
</dbReference>
<comment type="caution">
    <text evidence="8">The sequence shown here is derived from an EMBL/GenBank/DDBJ whole genome shotgun (WGS) entry which is preliminary data.</text>
</comment>
<evidence type="ECO:0000256" key="3">
    <source>
        <dbReference type="ARBA" id="ARBA00023212"/>
    </source>
</evidence>
<dbReference type="PANTHER" id="PTHR19336">
    <property type="entry name" value="UNCHARACTERIZED DUF1167"/>
    <property type="match status" value="1"/>
</dbReference>
<evidence type="ECO:0000259" key="7">
    <source>
        <dbReference type="Pfam" id="PF14197"/>
    </source>
</evidence>
<dbReference type="PANTHER" id="PTHR19336:SF9">
    <property type="entry name" value="SPINDLE POLE BODY PROTEIN PPC89"/>
    <property type="match status" value="1"/>
</dbReference>
<comment type="subcellular location">
    <subcellularLocation>
        <location evidence="1">Cytoplasm</location>
        <location evidence="1">Cytoskeleton</location>
        <location evidence="1">Microtubule organizing center</location>
    </subcellularLocation>
</comment>
<feature type="compositionally biased region" description="Polar residues" evidence="5">
    <location>
        <begin position="711"/>
        <end position="720"/>
    </location>
</feature>
<reference evidence="9" key="1">
    <citation type="journal article" date="2012" name="Science">
        <title>The Paleozoic origin of enzymatic lignin decomposition reconstructed from 31 fungal genomes.</title>
        <authorList>
            <person name="Floudas D."/>
            <person name="Binder M."/>
            <person name="Riley R."/>
            <person name="Barry K."/>
            <person name="Blanchette R.A."/>
            <person name="Henrissat B."/>
            <person name="Martinez A.T."/>
            <person name="Otillar R."/>
            <person name="Spatafora J.W."/>
            <person name="Yadav J.S."/>
            <person name="Aerts A."/>
            <person name="Benoit I."/>
            <person name="Boyd A."/>
            <person name="Carlson A."/>
            <person name="Copeland A."/>
            <person name="Coutinho P.M."/>
            <person name="de Vries R.P."/>
            <person name="Ferreira P."/>
            <person name="Findley K."/>
            <person name="Foster B."/>
            <person name="Gaskell J."/>
            <person name="Glotzer D."/>
            <person name="Gorecki P."/>
            <person name="Heitman J."/>
            <person name="Hesse C."/>
            <person name="Hori C."/>
            <person name="Igarashi K."/>
            <person name="Jurgens J.A."/>
            <person name="Kallen N."/>
            <person name="Kersten P."/>
            <person name="Kohler A."/>
            <person name="Kuees U."/>
            <person name="Kumar T.K.A."/>
            <person name="Kuo A."/>
            <person name="LaButti K."/>
            <person name="Larrondo L.F."/>
            <person name="Lindquist E."/>
            <person name="Ling A."/>
            <person name="Lombard V."/>
            <person name="Lucas S."/>
            <person name="Lundell T."/>
            <person name="Martin R."/>
            <person name="McLaughlin D.J."/>
            <person name="Morgenstern I."/>
            <person name="Morin E."/>
            <person name="Murat C."/>
            <person name="Nagy L.G."/>
            <person name="Nolan M."/>
            <person name="Ohm R.A."/>
            <person name="Patyshakuliyeva A."/>
            <person name="Rokas A."/>
            <person name="Ruiz-Duenas F.J."/>
            <person name="Sabat G."/>
            <person name="Salamov A."/>
            <person name="Samejima M."/>
            <person name="Schmutz J."/>
            <person name="Slot J.C."/>
            <person name="St John F."/>
            <person name="Stenlid J."/>
            <person name="Sun H."/>
            <person name="Sun S."/>
            <person name="Syed K."/>
            <person name="Tsang A."/>
            <person name="Wiebenga A."/>
            <person name="Young D."/>
            <person name="Pisabarro A."/>
            <person name="Eastwood D.C."/>
            <person name="Martin F."/>
            <person name="Cullen D."/>
            <person name="Grigoriev I.V."/>
            <person name="Hibbett D.S."/>
        </authorList>
    </citation>
    <scope>NUCLEOTIDE SEQUENCE [LARGE SCALE GENOMIC DNA]</scope>
    <source>
        <strain evidence="9">RWD-64-598 SS2</strain>
    </source>
</reference>
<feature type="region of interest" description="Disordered" evidence="5">
    <location>
        <begin position="191"/>
        <end position="299"/>
    </location>
</feature>
<feature type="compositionally biased region" description="Polar residues" evidence="5">
    <location>
        <begin position="234"/>
        <end position="253"/>
    </location>
</feature>
<feature type="compositionally biased region" description="Basic and acidic residues" evidence="5">
    <location>
        <begin position="271"/>
        <end position="282"/>
    </location>
</feature>
<keyword evidence="2" id="KW-0963">Cytoplasm</keyword>